<accession>A0A1M6C1W9</accession>
<dbReference type="OrthoDB" id="6140227at2"/>
<dbReference type="AlphaFoldDB" id="A0A1M6C1W9"/>
<evidence type="ECO:0000313" key="1">
    <source>
        <dbReference type="EMBL" id="SHI54744.1"/>
    </source>
</evidence>
<dbReference type="RefSeq" id="WP_073326684.1">
    <property type="nucleotide sequence ID" value="NZ_FQYO01000002.1"/>
</dbReference>
<dbReference type="EMBL" id="FQYO01000002">
    <property type="protein sequence ID" value="SHI54744.1"/>
    <property type="molecule type" value="Genomic_DNA"/>
</dbReference>
<evidence type="ECO:0000313" key="2">
    <source>
        <dbReference type="Proteomes" id="UP000184292"/>
    </source>
</evidence>
<sequence>MADPALDHYELADLAATRRYFRKFGAITGHLGRVAGLMEAEGRFTRDEIDGIARYLVALTNTFRALGHKYHLSGRFPRASKVTLDRVESGFPVLAELLLMANDMAQAELHLRQSPGVEELKDQMVRQIVGERQIPTRLQFTLSQRLYHEELAKGALFLARNDPEPAWLGADSVDGRERRRFLLRWAVYDGQVNLPAIYLMEVEDTGWHSLPRDQSRWPAVQAHLMAQSLDGLKLLTIARGFDEDFADLHPTRLRRIHVGPMYSRSFTAQTGPIHDVLDQARAPEGDDWALAWTEEDLRAAGAERVRSGWFGSVERQVYTLDPFSARGAETGASATTRSVVMPQRIYQALAALDPPGFRDVAKFAVAPSGAVARYR</sequence>
<name>A0A1M6C1W9_9RHOB</name>
<keyword evidence="2" id="KW-1185">Reference proteome</keyword>
<protein>
    <submittedName>
        <fullName evidence="1">Uncharacterized protein</fullName>
    </submittedName>
</protein>
<dbReference type="STRING" id="1447782.SAMN05444417_0952"/>
<reference evidence="1 2" key="1">
    <citation type="submission" date="2016-11" db="EMBL/GenBank/DDBJ databases">
        <authorList>
            <person name="Jaros S."/>
            <person name="Januszkiewicz K."/>
            <person name="Wedrychowicz H."/>
        </authorList>
    </citation>
    <scope>NUCLEOTIDE SEQUENCE [LARGE SCALE GENOMIC DNA]</scope>
    <source>
        <strain evidence="1 2">DSM 100565</strain>
    </source>
</reference>
<dbReference type="Proteomes" id="UP000184292">
    <property type="component" value="Unassembled WGS sequence"/>
</dbReference>
<gene>
    <name evidence="1" type="ORF">SAMN05444417_0952</name>
</gene>
<organism evidence="1 2">
    <name type="scientific">Wenxinia saemankumensis</name>
    <dbReference type="NCBI Taxonomy" id="1447782"/>
    <lineage>
        <taxon>Bacteria</taxon>
        <taxon>Pseudomonadati</taxon>
        <taxon>Pseudomonadota</taxon>
        <taxon>Alphaproteobacteria</taxon>
        <taxon>Rhodobacterales</taxon>
        <taxon>Roseobacteraceae</taxon>
        <taxon>Wenxinia</taxon>
    </lineage>
</organism>
<proteinExistence type="predicted"/>